<gene>
    <name evidence="1" type="ORF">N473_26585</name>
</gene>
<dbReference type="EMBL" id="AUYC01000086">
    <property type="protein sequence ID" value="KZN57995.1"/>
    <property type="molecule type" value="Genomic_DNA"/>
</dbReference>
<protein>
    <submittedName>
        <fullName evidence="1">Uncharacterized protein</fullName>
    </submittedName>
</protein>
<dbReference type="AlphaFoldDB" id="A0A167HD68"/>
<dbReference type="PATRIC" id="fig|1365248.3.peg.5248"/>
<sequence>MVEHEQLLKFAKDEDDIFVMLFIAKVGGEQYYGKTILDNELIELLCGEREPSKYSEKYLSVLTEIRKFIDYGLCLKDSHYLAFEGP</sequence>
<evidence type="ECO:0000313" key="1">
    <source>
        <dbReference type="EMBL" id="KZN57995.1"/>
    </source>
</evidence>
<reference evidence="1 2" key="1">
    <citation type="submission" date="2013-07" db="EMBL/GenBank/DDBJ databases">
        <title>Comparative Genomic and Metabolomic Analysis of Twelve Strains of Pseudoalteromonas luteoviolacea.</title>
        <authorList>
            <person name="Vynne N.G."/>
            <person name="Mansson M."/>
            <person name="Gram L."/>
        </authorList>
    </citation>
    <scope>NUCLEOTIDE SEQUENCE [LARGE SCALE GENOMIC DNA]</scope>
    <source>
        <strain evidence="1 2">CPMOR-1</strain>
    </source>
</reference>
<dbReference type="Proteomes" id="UP000076486">
    <property type="component" value="Unassembled WGS sequence"/>
</dbReference>
<organism evidence="1 2">
    <name type="scientific">Pseudoalteromonas luteoviolacea CPMOR-1</name>
    <dbReference type="NCBI Taxonomy" id="1365248"/>
    <lineage>
        <taxon>Bacteria</taxon>
        <taxon>Pseudomonadati</taxon>
        <taxon>Pseudomonadota</taxon>
        <taxon>Gammaproteobacteria</taxon>
        <taxon>Alteromonadales</taxon>
        <taxon>Pseudoalteromonadaceae</taxon>
        <taxon>Pseudoalteromonas</taxon>
    </lineage>
</organism>
<name>A0A167HD68_9GAMM</name>
<accession>A0A167HD68</accession>
<comment type="caution">
    <text evidence="1">The sequence shown here is derived from an EMBL/GenBank/DDBJ whole genome shotgun (WGS) entry which is preliminary data.</text>
</comment>
<dbReference type="RefSeq" id="WP_063370265.1">
    <property type="nucleotide sequence ID" value="NZ_AUYC01000086.1"/>
</dbReference>
<evidence type="ECO:0000313" key="2">
    <source>
        <dbReference type="Proteomes" id="UP000076486"/>
    </source>
</evidence>
<proteinExistence type="predicted"/>